<name>A0ABU5E8C3_9PROT</name>
<sequence length="454" mass="51138">MSAPPKSLGAPITSKRQLIEYIEAGNKPREAWRIGTEHEKFVFDLKTLRPVSYEAANGIGPLLNGLKRFGWEPIDENGNTIALTMDGCSITLEPGGQFELSGAPLENIHQTCAEVGTHLRQVKEVGAELGIGLLGMGFQPKWSRDDTPWMPKGRYKIMRDYMPKKGKLGLDMMQRTCTVQTNLDFSSEADMVKKLRVSMALQPVATALFADSPFTEGKPNGFMSYRSHIWTDTDPDRCGTLTWVFDEGMGFERWVDYMLDVPMYFVYRDGKYIDASGQSFRDFMQGKLPALPGETPTSSDWLDHLTTAFPEVRLKRFLEMRGADGGPWERLCALPALWVGLLYDDQSLDAAWDLVKNWTSEDHVSLRRDVPRLALKTPFQGRTMRELALDVLKISRAGLQRRAALDKVGSDESGFLNVIQEIAESGICPAEEKLARYHGKWKESVDPVFTEYAY</sequence>
<evidence type="ECO:0000256" key="1">
    <source>
        <dbReference type="ARBA" id="ARBA00005006"/>
    </source>
</evidence>
<keyword evidence="9" id="KW-1015">Disulfide bond</keyword>
<dbReference type="PANTHER" id="PTHR34378">
    <property type="entry name" value="GLUTAMATE--CYSTEINE LIGASE, CHLOROPLASTIC"/>
    <property type="match status" value="1"/>
</dbReference>
<dbReference type="EC" id="6.3.2.2" evidence="10"/>
<evidence type="ECO:0000256" key="6">
    <source>
        <dbReference type="ARBA" id="ARBA00022741"/>
    </source>
</evidence>
<keyword evidence="6 10" id="KW-0547">Nucleotide-binding</keyword>
<dbReference type="SUPFAM" id="SSF55931">
    <property type="entry name" value="Glutamine synthetase/guanido kinase"/>
    <property type="match status" value="1"/>
</dbReference>
<evidence type="ECO:0000256" key="2">
    <source>
        <dbReference type="ARBA" id="ARBA00010253"/>
    </source>
</evidence>
<evidence type="ECO:0000313" key="11">
    <source>
        <dbReference type="EMBL" id="MDY0882464.1"/>
    </source>
</evidence>
<organism evidence="11 12">
    <name type="scientific">Dongia soli</name>
    <dbReference type="NCBI Taxonomy" id="600628"/>
    <lineage>
        <taxon>Bacteria</taxon>
        <taxon>Pseudomonadati</taxon>
        <taxon>Pseudomonadota</taxon>
        <taxon>Alphaproteobacteria</taxon>
        <taxon>Rhodospirillales</taxon>
        <taxon>Dongiaceae</taxon>
        <taxon>Dongia</taxon>
    </lineage>
</organism>
<accession>A0ABU5E8C3</accession>
<protein>
    <recommendedName>
        <fullName evidence="10">Glutamate--cysteine ligase</fullName>
        <ecNumber evidence="10">6.3.2.2</ecNumber>
    </recommendedName>
</protein>
<comment type="subunit">
    <text evidence="3">Homodimer or monomer when oxidized or reduced, respectively.</text>
</comment>
<dbReference type="EMBL" id="JAXCLW010000001">
    <property type="protein sequence ID" value="MDY0882464.1"/>
    <property type="molecule type" value="Genomic_DNA"/>
</dbReference>
<comment type="caution">
    <text evidence="11">The sequence shown here is derived from an EMBL/GenBank/DDBJ whole genome shotgun (WGS) entry which is preliminary data.</text>
</comment>
<dbReference type="PANTHER" id="PTHR34378:SF1">
    <property type="entry name" value="GLUTAMATE--CYSTEINE LIGASE, CHLOROPLASTIC"/>
    <property type="match status" value="1"/>
</dbReference>
<evidence type="ECO:0000256" key="9">
    <source>
        <dbReference type="ARBA" id="ARBA00023157"/>
    </source>
</evidence>
<reference evidence="11 12" key="1">
    <citation type="journal article" date="2016" name="Antonie Van Leeuwenhoek">
        <title>Dongia soli sp. nov., isolated from soil from Dokdo, Korea.</title>
        <authorList>
            <person name="Kim D.U."/>
            <person name="Lee H."/>
            <person name="Kim H."/>
            <person name="Kim S.G."/>
            <person name="Ka J.O."/>
        </authorList>
    </citation>
    <scope>NUCLEOTIDE SEQUENCE [LARGE SCALE GENOMIC DNA]</scope>
    <source>
        <strain evidence="11 12">D78</strain>
    </source>
</reference>
<evidence type="ECO:0000256" key="8">
    <source>
        <dbReference type="ARBA" id="ARBA00022946"/>
    </source>
</evidence>
<dbReference type="InterPro" id="IPR035434">
    <property type="entry name" value="GCL_bact_plant"/>
</dbReference>
<dbReference type="GO" id="GO:0004357">
    <property type="term" value="F:glutamate-cysteine ligase activity"/>
    <property type="evidence" value="ECO:0007669"/>
    <property type="project" value="UniProtKB-EC"/>
</dbReference>
<comment type="similarity">
    <text evidence="2">Belongs to the carboxylate-amine ligase family. Glutamate--cysteine ligase type 2 subfamily.</text>
</comment>
<gene>
    <name evidence="11" type="ORF">SMD27_06395</name>
</gene>
<evidence type="ECO:0000256" key="7">
    <source>
        <dbReference type="ARBA" id="ARBA00022840"/>
    </source>
</evidence>
<dbReference type="PIRSF" id="PIRSF017901">
    <property type="entry name" value="GCL"/>
    <property type="match status" value="1"/>
</dbReference>
<keyword evidence="5" id="KW-0317">Glutathione biosynthesis</keyword>
<keyword evidence="12" id="KW-1185">Reference proteome</keyword>
<comment type="catalytic activity">
    <reaction evidence="10">
        <text>L-cysteine + L-glutamate + ATP = gamma-L-glutamyl-L-cysteine + ADP + phosphate + H(+)</text>
        <dbReference type="Rhea" id="RHEA:13285"/>
        <dbReference type="ChEBI" id="CHEBI:15378"/>
        <dbReference type="ChEBI" id="CHEBI:29985"/>
        <dbReference type="ChEBI" id="CHEBI:30616"/>
        <dbReference type="ChEBI" id="CHEBI:35235"/>
        <dbReference type="ChEBI" id="CHEBI:43474"/>
        <dbReference type="ChEBI" id="CHEBI:58173"/>
        <dbReference type="ChEBI" id="CHEBI:456216"/>
        <dbReference type="EC" id="6.3.2.2"/>
    </reaction>
</comment>
<comment type="function">
    <text evidence="10">Catalyzes the synthesis of gamma-glutamylcysteine (gamma-GC).</text>
</comment>
<comment type="similarity">
    <text evidence="10">Belongs to the glutamate--cysteine ligase type 2 family. EgtA subfamily.</text>
</comment>
<dbReference type="Proteomes" id="UP001279642">
    <property type="component" value="Unassembled WGS sequence"/>
</dbReference>
<keyword evidence="4 10" id="KW-0436">Ligase</keyword>
<dbReference type="InterPro" id="IPR011556">
    <property type="entry name" value="Glut_cys_lig_pln_type"/>
</dbReference>
<keyword evidence="8" id="KW-0809">Transit peptide</keyword>
<evidence type="ECO:0000313" key="12">
    <source>
        <dbReference type="Proteomes" id="UP001279642"/>
    </source>
</evidence>
<evidence type="ECO:0000256" key="10">
    <source>
        <dbReference type="PIRNR" id="PIRNR017901"/>
    </source>
</evidence>
<dbReference type="InterPro" id="IPR014746">
    <property type="entry name" value="Gln_synth/guanido_kin_cat_dom"/>
</dbReference>
<proteinExistence type="inferred from homology"/>
<dbReference type="RefSeq" id="WP_320507487.1">
    <property type="nucleotide sequence ID" value="NZ_JAXCLW010000001.1"/>
</dbReference>
<evidence type="ECO:0000256" key="4">
    <source>
        <dbReference type="ARBA" id="ARBA00022598"/>
    </source>
</evidence>
<comment type="pathway">
    <text evidence="1">Sulfur metabolism; glutathione biosynthesis; glutathione from L-cysteine and L-glutamate: step 1/2.</text>
</comment>
<dbReference type="Pfam" id="PF04107">
    <property type="entry name" value="GCS2"/>
    <property type="match status" value="1"/>
</dbReference>
<dbReference type="NCBIfam" id="TIGR01436">
    <property type="entry name" value="glu_cys_lig_pln"/>
    <property type="match status" value="1"/>
</dbReference>
<dbReference type="Gene3D" id="3.30.590.20">
    <property type="match status" value="1"/>
</dbReference>
<evidence type="ECO:0000256" key="5">
    <source>
        <dbReference type="ARBA" id="ARBA00022684"/>
    </source>
</evidence>
<keyword evidence="7 10" id="KW-0067">ATP-binding</keyword>
<dbReference type="InterPro" id="IPR006336">
    <property type="entry name" value="GCS2"/>
</dbReference>
<evidence type="ECO:0000256" key="3">
    <source>
        <dbReference type="ARBA" id="ARBA00011153"/>
    </source>
</evidence>